<evidence type="ECO:0000313" key="2">
    <source>
        <dbReference type="EMBL" id="QDS67674.1"/>
    </source>
</evidence>
<dbReference type="Proteomes" id="UP000316270">
    <property type="component" value="Chromosome 1"/>
</dbReference>
<dbReference type="InterPro" id="IPR051159">
    <property type="entry name" value="Hexapeptide_acetyltransf"/>
</dbReference>
<feature type="region of interest" description="Disordered" evidence="1">
    <location>
        <begin position="96"/>
        <end position="157"/>
    </location>
</feature>
<dbReference type="EMBL" id="CP042185">
    <property type="protein sequence ID" value="QDS67674.1"/>
    <property type="molecule type" value="Genomic_DNA"/>
</dbReference>
<sequence length="401" mass="42217">MACREYNNRAEDCSPEERAVLWNSIVCPKGQAQASGFPPPLRSPSTVTATFVQADPDNTGHEASSSANRAFLESLPTSPASSHSLEYHLHDYEHAGHQAASRPGSSSTSKMHSPPPSPGSHSFTKTSHNTGIASLRVSTNTPPASRKASPSSFPGRGDAHVCEEVAVSASAANPFDVNVPYIKPPLYIDYGTNLSIGATTFINRNFTVLDSPILRVSIGEGCLIGPNTTLASITHPLDANERAGPLGAPSFASEISIGNNCWIGASVQILDGVKIGDGCVIGAGSVVTKDIPAGHLALGTPARINRRVTSDAADRQNAIDSATVLPVVPTTYHSETDDPAERGTAIILSPRPILSPSDLVTHDEVCHCRGQELQRKVERLEKAVALLSIILLVCAAKSLFT</sequence>
<evidence type="ECO:0000256" key="1">
    <source>
        <dbReference type="SAM" id="MobiDB-lite"/>
    </source>
</evidence>
<dbReference type="InterPro" id="IPR001451">
    <property type="entry name" value="Hexapep"/>
</dbReference>
<dbReference type="PANTHER" id="PTHR23416:SF54">
    <property type="entry name" value="ACETYLTRANSFERASE, CYSE_LACA_LPXA_NODL FAMILY (AFU_ORTHOLOGUE AFUA_2G08430)-RELATED"/>
    <property type="match status" value="1"/>
</dbReference>
<dbReference type="Gene3D" id="2.160.10.10">
    <property type="entry name" value="Hexapeptide repeat proteins"/>
    <property type="match status" value="1"/>
</dbReference>
<name>A0A517KWB2_9PEZI</name>
<dbReference type="GO" id="GO:0008374">
    <property type="term" value="F:O-acyltransferase activity"/>
    <property type="evidence" value="ECO:0007669"/>
    <property type="project" value="TreeGrafter"/>
</dbReference>
<dbReference type="Pfam" id="PF00132">
    <property type="entry name" value="Hexapep"/>
    <property type="match status" value="1"/>
</dbReference>
<dbReference type="Pfam" id="PF14602">
    <property type="entry name" value="Hexapep_2"/>
    <property type="match status" value="1"/>
</dbReference>
<keyword evidence="3" id="KW-1185">Reference proteome</keyword>
<evidence type="ECO:0000313" key="3">
    <source>
        <dbReference type="Proteomes" id="UP000316270"/>
    </source>
</evidence>
<gene>
    <name evidence="2" type="ORF">FKW77_005110</name>
</gene>
<reference evidence="2 3" key="1">
    <citation type="submission" date="2019-07" db="EMBL/GenBank/DDBJ databases">
        <title>Finished genome of Venturia effusa.</title>
        <authorList>
            <person name="Young C.A."/>
            <person name="Cox M.P."/>
            <person name="Ganley A.R.D."/>
            <person name="David W.J."/>
        </authorList>
    </citation>
    <scope>NUCLEOTIDE SEQUENCE [LARGE SCALE GENOMIC DNA]</scope>
    <source>
        <strain evidence="3">albino</strain>
    </source>
</reference>
<feature type="compositionally biased region" description="Polar residues" evidence="1">
    <location>
        <begin position="123"/>
        <end position="152"/>
    </location>
</feature>
<dbReference type="AlphaFoldDB" id="A0A517KWB2"/>
<dbReference type="SUPFAM" id="SSF51161">
    <property type="entry name" value="Trimeric LpxA-like enzymes"/>
    <property type="match status" value="1"/>
</dbReference>
<accession>A0A517KWB2</accession>
<protein>
    <submittedName>
        <fullName evidence="2">Uncharacterized protein</fullName>
    </submittedName>
</protein>
<dbReference type="InterPro" id="IPR011004">
    <property type="entry name" value="Trimer_LpxA-like_sf"/>
</dbReference>
<organism evidence="2 3">
    <name type="scientific">Venturia effusa</name>
    <dbReference type="NCBI Taxonomy" id="50376"/>
    <lineage>
        <taxon>Eukaryota</taxon>
        <taxon>Fungi</taxon>
        <taxon>Dikarya</taxon>
        <taxon>Ascomycota</taxon>
        <taxon>Pezizomycotina</taxon>
        <taxon>Dothideomycetes</taxon>
        <taxon>Pleosporomycetidae</taxon>
        <taxon>Venturiales</taxon>
        <taxon>Venturiaceae</taxon>
        <taxon>Venturia</taxon>
    </lineage>
</organism>
<dbReference type="OrthoDB" id="25818at2759"/>
<dbReference type="STRING" id="50376.A0A517KWB2"/>
<dbReference type="PANTHER" id="PTHR23416">
    <property type="entry name" value="SIALIC ACID SYNTHASE-RELATED"/>
    <property type="match status" value="1"/>
</dbReference>
<proteinExistence type="predicted"/>
<dbReference type="CDD" id="cd03357">
    <property type="entry name" value="LbH_MAT_GAT"/>
    <property type="match status" value="1"/>
</dbReference>